<dbReference type="SUPFAM" id="SSF101690">
    <property type="entry name" value="PAZ domain"/>
    <property type="match status" value="1"/>
</dbReference>
<dbReference type="Gene3D" id="3.40.50.2300">
    <property type="match status" value="1"/>
</dbReference>
<dbReference type="Pfam" id="PF08699">
    <property type="entry name" value="ArgoL1"/>
    <property type="match status" value="1"/>
</dbReference>
<dbReference type="Gene3D" id="2.170.260.10">
    <property type="entry name" value="paz domain"/>
    <property type="match status" value="1"/>
</dbReference>
<protein>
    <submittedName>
        <fullName evidence="3">Ribonuclease H-like domain-containing protein</fullName>
    </submittedName>
</protein>
<dbReference type="SMART" id="SM00950">
    <property type="entry name" value="Piwi"/>
    <property type="match status" value="1"/>
</dbReference>
<proteinExistence type="predicted"/>
<dbReference type="PANTHER" id="PTHR22891">
    <property type="entry name" value="EUKARYOTIC TRANSLATION INITIATION FACTOR 2C"/>
    <property type="match status" value="1"/>
</dbReference>
<dbReference type="InterPro" id="IPR003165">
    <property type="entry name" value="Piwi"/>
</dbReference>
<evidence type="ECO:0000259" key="2">
    <source>
        <dbReference type="PROSITE" id="PS50822"/>
    </source>
</evidence>
<dbReference type="CDD" id="cd04657">
    <property type="entry name" value="Piwi_ago-like"/>
    <property type="match status" value="1"/>
</dbReference>
<dbReference type="InterPro" id="IPR014811">
    <property type="entry name" value="ArgoL1"/>
</dbReference>
<accession>A0A5N6XI02</accession>
<dbReference type="InterPro" id="IPR036397">
    <property type="entry name" value="RNaseH_sf"/>
</dbReference>
<dbReference type="EMBL" id="ML741770">
    <property type="protein sequence ID" value="KAE8331180.1"/>
    <property type="molecule type" value="Genomic_DNA"/>
</dbReference>
<evidence type="ECO:0000313" key="3">
    <source>
        <dbReference type="EMBL" id="KAE8331180.1"/>
    </source>
</evidence>
<reference evidence="4" key="1">
    <citation type="submission" date="2019-04" db="EMBL/GenBank/DDBJ databases">
        <title>Friends and foes A comparative genomics studyof 23 Aspergillus species from section Flavi.</title>
        <authorList>
            <consortium name="DOE Joint Genome Institute"/>
            <person name="Kjaerbolling I."/>
            <person name="Vesth T."/>
            <person name="Frisvad J.C."/>
            <person name="Nybo J.L."/>
            <person name="Theobald S."/>
            <person name="Kildgaard S."/>
            <person name="Isbrandt T."/>
            <person name="Kuo A."/>
            <person name="Sato A."/>
            <person name="Lyhne E.K."/>
            <person name="Kogle M.E."/>
            <person name="Wiebenga A."/>
            <person name="Kun R.S."/>
            <person name="Lubbers R.J."/>
            <person name="Makela M.R."/>
            <person name="Barry K."/>
            <person name="Chovatia M."/>
            <person name="Clum A."/>
            <person name="Daum C."/>
            <person name="Haridas S."/>
            <person name="He G."/>
            <person name="LaButti K."/>
            <person name="Lipzen A."/>
            <person name="Mondo S."/>
            <person name="Riley R."/>
            <person name="Salamov A."/>
            <person name="Simmons B.A."/>
            <person name="Magnuson J.K."/>
            <person name="Henrissat B."/>
            <person name="Mortensen U.H."/>
            <person name="Larsen T.O."/>
            <person name="Devries R.P."/>
            <person name="Grigoriev I.V."/>
            <person name="Machida M."/>
            <person name="Baker S.E."/>
            <person name="Andersen M.R."/>
        </authorList>
    </citation>
    <scope>NUCLEOTIDE SEQUENCE [LARGE SCALE GENOMIC DNA]</scope>
    <source>
        <strain evidence="4">CBS 130017</strain>
    </source>
</reference>
<dbReference type="Pfam" id="PF02171">
    <property type="entry name" value="Piwi"/>
    <property type="match status" value="1"/>
</dbReference>
<dbReference type="AlphaFoldDB" id="A0A5N6XI02"/>
<gene>
    <name evidence="3" type="ORF">BDV39DRAFT_201320</name>
</gene>
<dbReference type="InterPro" id="IPR045246">
    <property type="entry name" value="Piwi_ago-like"/>
</dbReference>
<dbReference type="InterPro" id="IPR012337">
    <property type="entry name" value="RNaseH-like_sf"/>
</dbReference>
<evidence type="ECO:0000256" key="1">
    <source>
        <dbReference type="SAM" id="MobiDB-lite"/>
    </source>
</evidence>
<keyword evidence="4" id="KW-1185">Reference proteome</keyword>
<dbReference type="Pfam" id="PF16486">
    <property type="entry name" value="ArgoN"/>
    <property type="match status" value="1"/>
</dbReference>
<dbReference type="GO" id="GO:0003676">
    <property type="term" value="F:nucleic acid binding"/>
    <property type="evidence" value="ECO:0007669"/>
    <property type="project" value="InterPro"/>
</dbReference>
<dbReference type="InterPro" id="IPR032474">
    <property type="entry name" value="Argonaute_N"/>
</dbReference>
<dbReference type="InterPro" id="IPR036085">
    <property type="entry name" value="PAZ_dom_sf"/>
</dbReference>
<dbReference type="SUPFAM" id="SSF53098">
    <property type="entry name" value="Ribonuclease H-like"/>
    <property type="match status" value="1"/>
</dbReference>
<sequence length="991" mass="110079">MSFRGFRDNPPQRGRGGPTRPQEGGGVKTTIYLPLDGKIPPPNPTVRQTEDGVQKAIADPLTLRKLQLNSEYPPRSGYGTKGQPVVLWANYLNIIPDSNLILYRYAVDVRPSASGRKLAQIVRLVLEAPELSSVAANLVTDFKSTIISREKLPLTNNAIIVPVLYRSELEDEPAEDATQYKARILYTNTLRVSQLIEYLTSTDFNQYNEKLPMIQALNILLNHYPMTSSDLVSRGGTRANRTFPLSNKAPLSDKAHLVGGLTAIRGFSSCVRLAAGRVLVNVNVSHGAFYNRGRLVDLIDTFQKANGKSLTALNEFLHGIQGRTVHLRERRNRSGELIIKPKTIDSLARRGDGTDLPLNRKPEIQSFGAGSKGIKFWLEPRHVLASGPSLGSKKNRHQQSGPAASPAGPARLISVYDYFLETYNIQDQRPDLPVINIGTQASPTYQLAQEFEILPGQIHNGKLSPVQTQDMIKFAVRPPLQNAFSIVNQGADTVGLNPEKNTILGRILGQPNVMYRGNSSVKQFSGSWNITGTKFNVPGRRLRKWSYLLFSDKKVQDTFPDVKSLQPVVKKLQAALIDTGVPVDVPLPGKIVRVDTDDTADLVNTLRGAANSLDLLYIILPDKDSRWYPVIKRLCDVEYGLQTICSVAPKLVAKKGQTMDQYGGSLEQYMRNVAMKFNLKLGGTNHVVDNLRLSILNEDKTMIVGLDVTHPSGSSQISSATAPSVAAMVASIDKALGQWPATIQVQSRGGKEEIDSLDGMFKRHLRLWKLLGKHASFPENIIVFCDGISEGQYTKCLTEELPLMRKARREIYPNEMHEKNLPKFTIIIVSKRHHTRFYPTEVQTADKNGNTPPCTIVDRSITDPHCFSFFLQPHSAIHGTARNAFYFVILDEVFSQRYTGKLPPKYKNVAEIVQDLTLNLSYLVGRATKGVRVCCAARYADLVCDRARCYLSRFYEPSSETSSVASGASTAQATNRDVLVHEKIRNTMFYI</sequence>
<dbReference type="PROSITE" id="PS50822">
    <property type="entry name" value="PIWI"/>
    <property type="match status" value="1"/>
</dbReference>
<name>A0A5N6XI02_9EURO</name>
<organism evidence="3 4">
    <name type="scientific">Aspergillus sergii</name>
    <dbReference type="NCBI Taxonomy" id="1034303"/>
    <lineage>
        <taxon>Eukaryota</taxon>
        <taxon>Fungi</taxon>
        <taxon>Dikarya</taxon>
        <taxon>Ascomycota</taxon>
        <taxon>Pezizomycotina</taxon>
        <taxon>Eurotiomycetes</taxon>
        <taxon>Eurotiomycetidae</taxon>
        <taxon>Eurotiales</taxon>
        <taxon>Aspergillaceae</taxon>
        <taxon>Aspergillus</taxon>
        <taxon>Aspergillus subgen. Circumdati</taxon>
    </lineage>
</organism>
<feature type="region of interest" description="Disordered" evidence="1">
    <location>
        <begin position="387"/>
        <end position="408"/>
    </location>
</feature>
<dbReference type="SMART" id="SM01163">
    <property type="entry name" value="DUF1785"/>
    <property type="match status" value="1"/>
</dbReference>
<feature type="domain" description="Piwi" evidence="2">
    <location>
        <begin position="615"/>
        <end position="952"/>
    </location>
</feature>
<dbReference type="Gene3D" id="3.30.420.10">
    <property type="entry name" value="Ribonuclease H-like superfamily/Ribonuclease H"/>
    <property type="match status" value="1"/>
</dbReference>
<evidence type="ECO:0000313" key="4">
    <source>
        <dbReference type="Proteomes" id="UP000325945"/>
    </source>
</evidence>
<dbReference type="Proteomes" id="UP000325945">
    <property type="component" value="Unassembled WGS sequence"/>
</dbReference>
<feature type="region of interest" description="Disordered" evidence="1">
    <location>
        <begin position="1"/>
        <end position="29"/>
    </location>
</feature>